<proteinExistence type="predicted"/>
<dbReference type="SUPFAM" id="SSF52540">
    <property type="entry name" value="P-loop containing nucleoside triphosphate hydrolases"/>
    <property type="match status" value="1"/>
</dbReference>
<protein>
    <submittedName>
        <fullName evidence="7">DEAD/DEAH box helicase</fullName>
    </submittedName>
</protein>
<reference evidence="8" key="1">
    <citation type="journal article" date="2019" name="Int. J. Syst. Evol. Microbiol.">
        <title>The Global Catalogue of Microorganisms (GCM) 10K type strain sequencing project: providing services to taxonomists for standard genome sequencing and annotation.</title>
        <authorList>
            <consortium name="The Broad Institute Genomics Platform"/>
            <consortium name="The Broad Institute Genome Sequencing Center for Infectious Disease"/>
            <person name="Wu L."/>
            <person name="Ma J."/>
        </authorList>
    </citation>
    <scope>NUCLEOTIDE SEQUENCE [LARGE SCALE GENOMIC DNA]</scope>
    <source>
        <strain evidence="8">KCTC 33576</strain>
    </source>
</reference>
<dbReference type="InterPro" id="IPR001650">
    <property type="entry name" value="Helicase_C-like"/>
</dbReference>
<dbReference type="SMART" id="SM00490">
    <property type="entry name" value="HELICc"/>
    <property type="match status" value="1"/>
</dbReference>
<dbReference type="PROSITE" id="PS51192">
    <property type="entry name" value="HELICASE_ATP_BIND_1"/>
    <property type="match status" value="1"/>
</dbReference>
<comment type="caution">
    <text evidence="7">The sequence shown here is derived from an EMBL/GenBank/DDBJ whole genome shotgun (WGS) entry which is preliminary data.</text>
</comment>
<evidence type="ECO:0000259" key="5">
    <source>
        <dbReference type="PROSITE" id="PS51192"/>
    </source>
</evidence>
<dbReference type="PANTHER" id="PTHR12131">
    <property type="entry name" value="ATP-DEPENDENT RNA AND DNA HELICASE"/>
    <property type="match status" value="1"/>
</dbReference>
<evidence type="ECO:0000313" key="8">
    <source>
        <dbReference type="Proteomes" id="UP001597391"/>
    </source>
</evidence>
<evidence type="ECO:0000256" key="4">
    <source>
        <dbReference type="ARBA" id="ARBA00022840"/>
    </source>
</evidence>
<evidence type="ECO:0000259" key="6">
    <source>
        <dbReference type="PROSITE" id="PS51194"/>
    </source>
</evidence>
<gene>
    <name evidence="7" type="ORF">ACFSYH_00105</name>
</gene>
<name>A0ABW5XCA8_9MICO</name>
<dbReference type="GO" id="GO:0004386">
    <property type="term" value="F:helicase activity"/>
    <property type="evidence" value="ECO:0007669"/>
    <property type="project" value="UniProtKB-KW"/>
</dbReference>
<dbReference type="SMART" id="SM00487">
    <property type="entry name" value="DEXDc"/>
    <property type="match status" value="1"/>
</dbReference>
<accession>A0ABW5XCA8</accession>
<dbReference type="PANTHER" id="PTHR12131:SF1">
    <property type="entry name" value="ATP-DEPENDENT RNA HELICASE SUPV3L1, MITOCHONDRIAL-RELATED"/>
    <property type="match status" value="1"/>
</dbReference>
<organism evidence="7 8">
    <name type="scientific">Populibacterium corticicola</name>
    <dbReference type="NCBI Taxonomy" id="1812826"/>
    <lineage>
        <taxon>Bacteria</taxon>
        <taxon>Bacillati</taxon>
        <taxon>Actinomycetota</taxon>
        <taxon>Actinomycetes</taxon>
        <taxon>Micrococcales</taxon>
        <taxon>Jonesiaceae</taxon>
        <taxon>Populibacterium</taxon>
    </lineage>
</organism>
<dbReference type="InterPro" id="IPR021904">
    <property type="entry name" value="DUF3516"/>
</dbReference>
<keyword evidence="2" id="KW-0378">Hydrolase</keyword>
<keyword evidence="4" id="KW-0067">ATP-binding</keyword>
<dbReference type="InterPro" id="IPR014001">
    <property type="entry name" value="Helicase_ATP-bd"/>
</dbReference>
<dbReference type="InterPro" id="IPR050699">
    <property type="entry name" value="RNA-DNA_Helicase"/>
</dbReference>
<keyword evidence="8" id="KW-1185">Reference proteome</keyword>
<keyword evidence="3 7" id="KW-0347">Helicase</keyword>
<feature type="domain" description="Helicase ATP-binding" evidence="5">
    <location>
        <begin position="48"/>
        <end position="208"/>
    </location>
</feature>
<dbReference type="InterPro" id="IPR027417">
    <property type="entry name" value="P-loop_NTPase"/>
</dbReference>
<keyword evidence="1" id="KW-0547">Nucleotide-binding</keyword>
<dbReference type="EMBL" id="JBHUOP010000001">
    <property type="protein sequence ID" value="MFD2838979.1"/>
    <property type="molecule type" value="Genomic_DNA"/>
</dbReference>
<evidence type="ECO:0000256" key="3">
    <source>
        <dbReference type="ARBA" id="ARBA00022806"/>
    </source>
</evidence>
<dbReference type="CDD" id="cd18795">
    <property type="entry name" value="SF2_C_Ski2"/>
    <property type="match status" value="1"/>
</dbReference>
<evidence type="ECO:0000313" key="7">
    <source>
        <dbReference type="EMBL" id="MFD2838979.1"/>
    </source>
</evidence>
<evidence type="ECO:0000256" key="2">
    <source>
        <dbReference type="ARBA" id="ARBA00022801"/>
    </source>
</evidence>
<feature type="domain" description="Helicase C-terminal" evidence="6">
    <location>
        <begin position="250"/>
        <end position="424"/>
    </location>
</feature>
<dbReference type="Proteomes" id="UP001597391">
    <property type="component" value="Unassembled WGS sequence"/>
</dbReference>
<dbReference type="RefSeq" id="WP_377465215.1">
    <property type="nucleotide sequence ID" value="NZ_JBHUOP010000001.1"/>
</dbReference>
<dbReference type="Pfam" id="PF00270">
    <property type="entry name" value="DEAD"/>
    <property type="match status" value="1"/>
</dbReference>
<sequence>MKAMSTSPLAAALSAISDPSDPDQILDAFVQFAQSRGLSLYPAQEEAILELLDDKHVILATPTGSGKSLVAMAAHFIALARGQRTFYTAPLKALVSEKFFDLVSVFGSQNVGMTTGDSAVNPDAPIICCTAEILANQALRRGGPEAFDPGVDQVVMDEFHFYADPQRGWAWQVPLLELPNVQYLLLSATLGDTEFFRKDLFERTGREVVEVSGVERPVPLHHTYVVEPLGELIEELVSTHRAPVYVVHFTQKDAVDRAQSLLSMKIASKQDKEAIAAELGNFRFGSGFGKLLSKYLRAGIGVHHAGMLPKYRRVVERLTQKGLLKVVCGTDTLGVGINVPIRTVLLTSLVKFDGERMRHLTAREFHQIAGRAGRAGYDTVGEVLVMAPDHVIENKKLLEKAGDDPKKLKKIVRKKAPVGHVNWTDSTFERLVAAPPEPLTSQFSVSHAMILNVLARTDEDGRPVDPVNSMRHLLLTNHDQESRKREHIRQTFRIYRSLRQAGIVEKVKIPTGVVGGHSRYKIQLAVDVPDNFALNQPLSPFAVAAMDLLGVDSPTHGLDVLSVIESTMEDPRQVLYGQERAAKSTAIAEMKAEGVEYDQRMELLEGISWPKPLEELLQSAFHTYKHTNPWVSGMELSPKSVVRDFLEKAQTFSDFISRYQLERSEGVVLKYLADTYRTMTQTVPVEHRTDEVEAITEWLGELVRSVDSSLLDEWERLSNPDEAIQEIEPDFLEDEPIRAISGNPRTFNILLRNAMFHRVELLSREDYDAFDALAPKDGWNGDDWADAVDPMFEEYGDDAIGIGPDARAPQLLQITRGVDGNERLWQVRQVLDDPNKDHDWAITALVDLDRCDGAGEVLLSIQQVGPSI</sequence>
<dbReference type="CDD" id="cd17921">
    <property type="entry name" value="DEXHc_Ski2"/>
    <property type="match status" value="1"/>
</dbReference>
<dbReference type="Pfam" id="PF12029">
    <property type="entry name" value="DUF3516"/>
    <property type="match status" value="1"/>
</dbReference>
<dbReference type="PROSITE" id="PS51194">
    <property type="entry name" value="HELICASE_CTER"/>
    <property type="match status" value="1"/>
</dbReference>
<dbReference type="Gene3D" id="3.40.50.300">
    <property type="entry name" value="P-loop containing nucleotide triphosphate hydrolases"/>
    <property type="match status" value="2"/>
</dbReference>
<evidence type="ECO:0000256" key="1">
    <source>
        <dbReference type="ARBA" id="ARBA00022741"/>
    </source>
</evidence>
<dbReference type="Pfam" id="PF00271">
    <property type="entry name" value="Helicase_C"/>
    <property type="match status" value="1"/>
</dbReference>
<dbReference type="InterPro" id="IPR011545">
    <property type="entry name" value="DEAD/DEAH_box_helicase_dom"/>
</dbReference>